<name>A0ABY0EQU4_CLOTA</name>
<dbReference type="InterPro" id="IPR050248">
    <property type="entry name" value="Polysacc_deacetylase_ArnD"/>
</dbReference>
<evidence type="ECO:0000313" key="3">
    <source>
        <dbReference type="EMBL" id="RXI57459.1"/>
    </source>
</evidence>
<evidence type="ECO:0000259" key="2">
    <source>
        <dbReference type="PROSITE" id="PS51677"/>
    </source>
</evidence>
<dbReference type="PANTHER" id="PTHR10587:SF128">
    <property type="entry name" value="POLYSACCHARIDE DEACETYLASE PDAB-RELATED"/>
    <property type="match status" value="1"/>
</dbReference>
<accession>A0ABY0EQU4</accession>
<dbReference type="InterPro" id="IPR002509">
    <property type="entry name" value="NODB_dom"/>
</dbReference>
<dbReference type="EMBL" id="QMAU01000021">
    <property type="protein sequence ID" value="RXI57459.1"/>
    <property type="molecule type" value="Genomic_DNA"/>
</dbReference>
<dbReference type="SUPFAM" id="SSF88713">
    <property type="entry name" value="Glycoside hydrolase/deacetylase"/>
    <property type="match status" value="1"/>
</dbReference>
<organism evidence="3 4">
    <name type="scientific">Clostridium tetani</name>
    <dbReference type="NCBI Taxonomy" id="1513"/>
    <lineage>
        <taxon>Bacteria</taxon>
        <taxon>Bacillati</taxon>
        <taxon>Bacillota</taxon>
        <taxon>Clostridia</taxon>
        <taxon>Eubacteriales</taxon>
        <taxon>Clostridiaceae</taxon>
        <taxon>Clostridium</taxon>
    </lineage>
</organism>
<keyword evidence="1" id="KW-1133">Transmembrane helix</keyword>
<dbReference type="PANTHER" id="PTHR10587">
    <property type="entry name" value="GLYCOSYL TRANSFERASE-RELATED"/>
    <property type="match status" value="1"/>
</dbReference>
<dbReference type="NCBIfam" id="TIGR02764">
    <property type="entry name" value="spore_ybaN_pdaB"/>
    <property type="match status" value="1"/>
</dbReference>
<comment type="caution">
    <text evidence="3">The sequence shown here is derived from an EMBL/GenBank/DDBJ whole genome shotgun (WGS) entry which is preliminary data.</text>
</comment>
<reference evidence="3 4" key="1">
    <citation type="submission" date="2018-06" db="EMBL/GenBank/DDBJ databases">
        <title>Genome conservation of Clostridium tetani.</title>
        <authorList>
            <person name="Bruggemann H."/>
            <person name="Popoff M.R."/>
        </authorList>
    </citation>
    <scope>NUCLEOTIDE SEQUENCE [LARGE SCALE GENOMIC DNA]</scope>
    <source>
        <strain evidence="3 4">63.05</strain>
    </source>
</reference>
<dbReference type="Gene3D" id="3.20.20.370">
    <property type="entry name" value="Glycoside hydrolase/deacetylase"/>
    <property type="match status" value="1"/>
</dbReference>
<protein>
    <submittedName>
        <fullName evidence="3">Polysaccharide deacetylase family sporulation protein PdaB</fullName>
    </submittedName>
</protein>
<dbReference type="PROSITE" id="PS51677">
    <property type="entry name" value="NODB"/>
    <property type="match status" value="1"/>
</dbReference>
<dbReference type="CDD" id="cd10917">
    <property type="entry name" value="CE4_NodB_like_6s_7s"/>
    <property type="match status" value="1"/>
</dbReference>
<dbReference type="InterPro" id="IPR014132">
    <property type="entry name" value="PdaB-like"/>
</dbReference>
<keyword evidence="1" id="KW-0472">Membrane</keyword>
<dbReference type="InterPro" id="IPR011330">
    <property type="entry name" value="Glyco_hydro/deAcase_b/a-brl"/>
</dbReference>
<evidence type="ECO:0000313" key="4">
    <source>
        <dbReference type="Proteomes" id="UP000290273"/>
    </source>
</evidence>
<gene>
    <name evidence="3" type="primary">pdaB</name>
    <name evidence="3" type="ORF">DP131_04800</name>
</gene>
<feature type="domain" description="NodB homology" evidence="2">
    <location>
        <begin position="58"/>
        <end position="235"/>
    </location>
</feature>
<sequence length="257" mass="29719">MNNNFGGNVLRRKVWKKVITSILLLVVSAVFSIYFANKSVFFISEKKLPIYSVDTKEKKAAITFDVNWGDDNTKAILDTLDEYEIKATFFLIGNWIDDYPEQAKEIYKRGHEIGNHSNAHPDMAKIPIEKIKKDINIADGKIFNLIGSNSKLFRFPSGSYNDNTVKAVEEMGYYCIQWDVDSIDWKEEGEEKEYSRIMKKTKPGSIILFHSDSKYTPKTLPRIIKDLKEKGYEFVKVGELIYKEDYNLDANGRQIKK</sequence>
<feature type="transmembrane region" description="Helical" evidence="1">
    <location>
        <begin position="18"/>
        <end position="36"/>
    </location>
</feature>
<dbReference type="Pfam" id="PF01522">
    <property type="entry name" value="Polysacc_deac_1"/>
    <property type="match status" value="1"/>
</dbReference>
<proteinExistence type="predicted"/>
<keyword evidence="1" id="KW-0812">Transmembrane</keyword>
<dbReference type="Proteomes" id="UP000290273">
    <property type="component" value="Unassembled WGS sequence"/>
</dbReference>
<evidence type="ECO:0000256" key="1">
    <source>
        <dbReference type="SAM" id="Phobius"/>
    </source>
</evidence>